<dbReference type="AlphaFoldDB" id="A0AAD0F0V3"/>
<evidence type="ECO:0000256" key="1">
    <source>
        <dbReference type="ARBA" id="ARBA00004429"/>
    </source>
</evidence>
<keyword evidence="5 9" id="KW-0812">Transmembrane</keyword>
<feature type="transmembrane region" description="Helical" evidence="9">
    <location>
        <begin position="12"/>
        <end position="35"/>
    </location>
</feature>
<comment type="subcellular location">
    <subcellularLocation>
        <location evidence="1">Cell inner membrane</location>
        <topology evidence="1">Multi-pass membrane protein</topology>
    </subcellularLocation>
</comment>
<feature type="transmembrane region" description="Helical" evidence="9">
    <location>
        <begin position="126"/>
        <end position="144"/>
    </location>
</feature>
<dbReference type="InterPro" id="IPR055348">
    <property type="entry name" value="DctQ"/>
</dbReference>
<evidence type="ECO:0000313" key="12">
    <source>
        <dbReference type="Proteomes" id="UP000228552"/>
    </source>
</evidence>
<keyword evidence="6 9" id="KW-1133">Transmembrane helix</keyword>
<dbReference type="GO" id="GO:0015740">
    <property type="term" value="P:C4-dicarboxylate transport"/>
    <property type="evidence" value="ECO:0007669"/>
    <property type="project" value="TreeGrafter"/>
</dbReference>
<evidence type="ECO:0000313" key="11">
    <source>
        <dbReference type="EMBL" id="ATV61100.1"/>
    </source>
</evidence>
<evidence type="ECO:0000259" key="10">
    <source>
        <dbReference type="Pfam" id="PF04290"/>
    </source>
</evidence>
<keyword evidence="3" id="KW-1003">Cell membrane</keyword>
<accession>A0AAD0F0V3</accession>
<keyword evidence="12" id="KW-1185">Reference proteome</keyword>
<protein>
    <submittedName>
        <fullName evidence="11">C4-dicarboxylate ABC transporter permease</fullName>
    </submittedName>
</protein>
<evidence type="ECO:0000256" key="7">
    <source>
        <dbReference type="ARBA" id="ARBA00023136"/>
    </source>
</evidence>
<keyword evidence="7 9" id="KW-0472">Membrane</keyword>
<keyword evidence="2" id="KW-0813">Transport</keyword>
<evidence type="ECO:0000256" key="5">
    <source>
        <dbReference type="ARBA" id="ARBA00022692"/>
    </source>
</evidence>
<comment type="similarity">
    <text evidence="8">Belongs to the TRAP transporter small permease family.</text>
</comment>
<feature type="transmembrane region" description="Helical" evidence="9">
    <location>
        <begin position="47"/>
        <end position="65"/>
    </location>
</feature>
<evidence type="ECO:0000256" key="9">
    <source>
        <dbReference type="SAM" id="Phobius"/>
    </source>
</evidence>
<proteinExistence type="inferred from homology"/>
<reference evidence="11 12" key="1">
    <citation type="submission" date="2017-11" db="EMBL/GenBank/DDBJ databases">
        <title>Genome sequencing of Fusobacterium periodonticum KCOM 1263.</title>
        <authorList>
            <person name="Kook J.-K."/>
            <person name="Park S.-N."/>
            <person name="Lim Y.K."/>
        </authorList>
    </citation>
    <scope>NUCLEOTIDE SEQUENCE [LARGE SCALE GENOMIC DNA]</scope>
    <source>
        <strain evidence="11 12">KCOM 1263</strain>
    </source>
</reference>
<organism evidence="11 12">
    <name type="scientific">Fusobacterium pseudoperiodonticum</name>
    <dbReference type="NCBI Taxonomy" id="2663009"/>
    <lineage>
        <taxon>Bacteria</taxon>
        <taxon>Fusobacteriati</taxon>
        <taxon>Fusobacteriota</taxon>
        <taxon>Fusobacteriia</taxon>
        <taxon>Fusobacteriales</taxon>
        <taxon>Fusobacteriaceae</taxon>
        <taxon>Fusobacterium</taxon>
    </lineage>
</organism>
<evidence type="ECO:0000256" key="6">
    <source>
        <dbReference type="ARBA" id="ARBA00022989"/>
    </source>
</evidence>
<dbReference type="Pfam" id="PF04290">
    <property type="entry name" value="DctQ"/>
    <property type="match status" value="1"/>
</dbReference>
<dbReference type="GO" id="GO:0005886">
    <property type="term" value="C:plasma membrane"/>
    <property type="evidence" value="ECO:0007669"/>
    <property type="project" value="UniProtKB-SubCell"/>
</dbReference>
<feature type="transmembrane region" description="Helical" evidence="9">
    <location>
        <begin position="86"/>
        <end position="106"/>
    </location>
</feature>
<evidence type="ECO:0000256" key="3">
    <source>
        <dbReference type="ARBA" id="ARBA00022475"/>
    </source>
</evidence>
<dbReference type="Proteomes" id="UP000228552">
    <property type="component" value="Chromosome"/>
</dbReference>
<dbReference type="GO" id="GO:0022857">
    <property type="term" value="F:transmembrane transporter activity"/>
    <property type="evidence" value="ECO:0007669"/>
    <property type="project" value="TreeGrafter"/>
</dbReference>
<sequence>MNKLDKIVDFFSKIVMGISVLILSIVTILQVIARFIFSNPIPWGQDIIRLAFVYLVFFGGAYCVFKNEHLNIDIIFNILNEKNKKILTILIDILLIIFFIFLVYYGVIFTKTGLNQKAPYLDIPMAVYYLSLPTAALTMVYFQFRKLCKEFLGGKK</sequence>
<evidence type="ECO:0000256" key="2">
    <source>
        <dbReference type="ARBA" id="ARBA00022448"/>
    </source>
</evidence>
<evidence type="ECO:0000256" key="4">
    <source>
        <dbReference type="ARBA" id="ARBA00022519"/>
    </source>
</evidence>
<dbReference type="RefSeq" id="WP_099986954.1">
    <property type="nucleotide sequence ID" value="NZ_CP024700.1"/>
</dbReference>
<name>A0AAD0F0V3_9FUSO</name>
<dbReference type="EMBL" id="CP024700">
    <property type="protein sequence ID" value="ATV61100.1"/>
    <property type="molecule type" value="Genomic_DNA"/>
</dbReference>
<feature type="domain" description="Tripartite ATP-independent periplasmic transporters DctQ component" evidence="10">
    <location>
        <begin position="24"/>
        <end position="151"/>
    </location>
</feature>
<evidence type="ECO:0000256" key="8">
    <source>
        <dbReference type="ARBA" id="ARBA00038436"/>
    </source>
</evidence>
<dbReference type="PANTHER" id="PTHR35011">
    <property type="entry name" value="2,3-DIKETO-L-GULONATE TRAP TRANSPORTER SMALL PERMEASE PROTEIN YIAM"/>
    <property type="match status" value="1"/>
</dbReference>
<dbReference type="InterPro" id="IPR007387">
    <property type="entry name" value="TRAP_DctQ"/>
</dbReference>
<gene>
    <name evidence="11" type="ORF">CTM74_04205</name>
</gene>
<keyword evidence="4" id="KW-0997">Cell inner membrane</keyword>
<dbReference type="PANTHER" id="PTHR35011:SF11">
    <property type="entry name" value="TRAP TRANSPORTER SMALL PERMEASE PROTEIN"/>
    <property type="match status" value="1"/>
</dbReference>